<dbReference type="OrthoDB" id="80045at2157"/>
<proteinExistence type="predicted"/>
<dbReference type="InterPro" id="IPR035933">
    <property type="entry name" value="MTH1880"/>
</dbReference>
<dbReference type="Gene3D" id="3.30.160.120">
    <property type="entry name" value="Hypothetical protein MTH1880"/>
    <property type="match status" value="1"/>
</dbReference>
<protein>
    <recommendedName>
        <fullName evidence="3">DUF749 domain-containing protein</fullName>
    </recommendedName>
</protein>
<dbReference type="Pfam" id="PF05370">
    <property type="entry name" value="DUF749"/>
    <property type="match status" value="1"/>
</dbReference>
<evidence type="ECO:0000313" key="2">
    <source>
        <dbReference type="Proteomes" id="UP000009296"/>
    </source>
</evidence>
<dbReference type="STRING" id="647113.Metok_0946"/>
<reference evidence="1" key="1">
    <citation type="submission" date="2011-05" db="EMBL/GenBank/DDBJ databases">
        <title>Complete sequence of chromosome of Methanothermococcus okinawensis IH1.</title>
        <authorList>
            <consortium name="US DOE Joint Genome Institute"/>
            <person name="Lucas S."/>
            <person name="Han J."/>
            <person name="Lapidus A."/>
            <person name="Cheng J.-F."/>
            <person name="Goodwin L."/>
            <person name="Pitluck S."/>
            <person name="Peters L."/>
            <person name="Mikhailova N."/>
            <person name="Held B."/>
            <person name="Han C."/>
            <person name="Tapia R."/>
            <person name="Land M."/>
            <person name="Hauser L."/>
            <person name="Kyrpides N."/>
            <person name="Ivanova N."/>
            <person name="Pagani I."/>
            <person name="Sieprawska-Lupa M."/>
            <person name="Takai K."/>
            <person name="Miyazaki J."/>
            <person name="Whitman W."/>
            <person name="Woyke T."/>
        </authorList>
    </citation>
    <scope>NUCLEOTIDE SEQUENCE</scope>
    <source>
        <strain evidence="1">IH1</strain>
    </source>
</reference>
<keyword evidence="2" id="KW-1185">Reference proteome</keyword>
<evidence type="ECO:0008006" key="3">
    <source>
        <dbReference type="Google" id="ProtNLM"/>
    </source>
</evidence>
<sequence length="98" mass="11198">MECNENTFTAKLISIISVEEGLKSELADCIKIRAHLDKRELNKNDKVAILNIIGTTSYQAFFMDGKESISYIKSKLDEMGTLLNHDSEEILKKYVERL</sequence>
<dbReference type="SUPFAM" id="SSF75412">
    <property type="entry name" value="Hypothetical protein MTH1880"/>
    <property type="match status" value="1"/>
</dbReference>
<dbReference type="HOGENOM" id="CLU_160441_0_0_2"/>
<dbReference type="AlphaFoldDB" id="F8AMT5"/>
<evidence type="ECO:0000313" key="1">
    <source>
        <dbReference type="EMBL" id="AEH06916.1"/>
    </source>
</evidence>
<name>F8AMT5_METOI</name>
<dbReference type="KEGG" id="mok:Metok_0946"/>
<dbReference type="eggNOG" id="arCOG04905">
    <property type="taxonomic scope" value="Archaea"/>
</dbReference>
<dbReference type="GeneID" id="10773096"/>
<accession>F8AMT5</accession>
<gene>
    <name evidence="1" type="ordered locus">Metok_0946</name>
</gene>
<organism evidence="1 2">
    <name type="scientific">Methanothermococcus okinawensis (strain DSM 14208 / JCM 11175 / IH1)</name>
    <dbReference type="NCBI Taxonomy" id="647113"/>
    <lineage>
        <taxon>Archaea</taxon>
        <taxon>Methanobacteriati</taxon>
        <taxon>Methanobacteriota</taxon>
        <taxon>Methanomada group</taxon>
        <taxon>Methanococci</taxon>
        <taxon>Methanococcales</taxon>
        <taxon>Methanococcaceae</taxon>
        <taxon>Methanothermococcus</taxon>
    </lineage>
</organism>
<dbReference type="Proteomes" id="UP000009296">
    <property type="component" value="Chromosome"/>
</dbReference>
<dbReference type="InterPro" id="IPR008032">
    <property type="entry name" value="DUF749"/>
</dbReference>
<dbReference type="EMBL" id="CP002792">
    <property type="protein sequence ID" value="AEH06916.1"/>
    <property type="molecule type" value="Genomic_DNA"/>
</dbReference>
<dbReference type="RefSeq" id="WP_013867100.1">
    <property type="nucleotide sequence ID" value="NC_015636.1"/>
</dbReference>